<dbReference type="AlphaFoldDB" id="A0A4S3B133"/>
<reference evidence="1 2" key="1">
    <citation type="submission" date="2019-01" db="EMBL/GenBank/DDBJ databases">
        <title>Vagococcus silagei sp. nov. isolated from brewer's grain.</title>
        <authorList>
            <person name="Guu J.-R."/>
        </authorList>
    </citation>
    <scope>NUCLEOTIDE SEQUENCE [LARGE SCALE GENOMIC DNA]</scope>
    <source>
        <strain evidence="1 2">2B-2</strain>
    </source>
</reference>
<keyword evidence="2" id="KW-1185">Reference proteome</keyword>
<comment type="caution">
    <text evidence="1">The sequence shown here is derived from an EMBL/GenBank/DDBJ whole genome shotgun (WGS) entry which is preliminary data.</text>
</comment>
<sequence length="92" mass="10238">MIKHDLMYGWKLIAPEQLSVLTNAEGLVAIVSNNSSFGDIQSLILTLSDTDVTCGTTPHYIYSVSVALDKTITIQTSPFFEQQLEEMEKLEN</sequence>
<dbReference type="EMBL" id="SDGV01000040">
    <property type="protein sequence ID" value="THB60118.1"/>
    <property type="molecule type" value="Genomic_DNA"/>
</dbReference>
<organism evidence="1 2">
    <name type="scientific">Vagococcus silagei</name>
    <dbReference type="NCBI Taxonomy" id="2508885"/>
    <lineage>
        <taxon>Bacteria</taxon>
        <taxon>Bacillati</taxon>
        <taxon>Bacillota</taxon>
        <taxon>Bacilli</taxon>
        <taxon>Lactobacillales</taxon>
        <taxon>Enterococcaceae</taxon>
        <taxon>Vagococcus</taxon>
    </lineage>
</organism>
<name>A0A4S3B133_9ENTE</name>
<proteinExistence type="predicted"/>
<accession>A0A4S3B133</accession>
<dbReference type="Proteomes" id="UP000310506">
    <property type="component" value="Unassembled WGS sequence"/>
</dbReference>
<evidence type="ECO:0000313" key="2">
    <source>
        <dbReference type="Proteomes" id="UP000310506"/>
    </source>
</evidence>
<protein>
    <submittedName>
        <fullName evidence="1">Uncharacterized protein</fullName>
    </submittedName>
</protein>
<dbReference type="OrthoDB" id="2197558at2"/>
<gene>
    <name evidence="1" type="ORF">ESZ54_12060</name>
</gene>
<evidence type="ECO:0000313" key="1">
    <source>
        <dbReference type="EMBL" id="THB60118.1"/>
    </source>
</evidence>
<dbReference type="RefSeq" id="WP_136137902.1">
    <property type="nucleotide sequence ID" value="NZ_SDGV01000040.1"/>
</dbReference>